<organism evidence="12 13">
    <name type="scientific">Avrilella dinanensis</name>
    <dbReference type="NCBI Taxonomy" id="2008672"/>
    <lineage>
        <taxon>Bacteria</taxon>
        <taxon>Pseudomonadati</taxon>
        <taxon>Bacteroidota</taxon>
        <taxon>Flavobacteriia</taxon>
        <taxon>Flavobacteriales</taxon>
        <taxon>Flavobacteriaceae</taxon>
        <taxon>Avrilella</taxon>
    </lineage>
</organism>
<name>A0A2M9R3Q7_9FLAO</name>
<dbReference type="PANTHER" id="PTHR11059:SF0">
    <property type="entry name" value="DNA REPAIR PROTEIN RECN"/>
    <property type="match status" value="1"/>
</dbReference>
<accession>A0A2M9R3Q7</accession>
<dbReference type="GO" id="GO:0006310">
    <property type="term" value="P:DNA recombination"/>
    <property type="evidence" value="ECO:0007669"/>
    <property type="project" value="InterPro"/>
</dbReference>
<evidence type="ECO:0000256" key="7">
    <source>
        <dbReference type="ARBA" id="ARBA00023204"/>
    </source>
</evidence>
<protein>
    <recommendedName>
        <fullName evidence="3 9">DNA repair protein RecN</fullName>
    </recommendedName>
    <alternativeName>
        <fullName evidence="8 9">Recombination protein N</fullName>
    </alternativeName>
</protein>
<gene>
    <name evidence="12" type="primary">recN</name>
    <name evidence="12" type="ORF">CDL10_02460</name>
</gene>
<keyword evidence="6" id="KW-0067">ATP-binding</keyword>
<evidence type="ECO:0000256" key="9">
    <source>
        <dbReference type="PIRNR" id="PIRNR003128"/>
    </source>
</evidence>
<dbReference type="SUPFAM" id="SSF52540">
    <property type="entry name" value="P-loop containing nucleoside triphosphate hydrolases"/>
    <property type="match status" value="2"/>
</dbReference>
<keyword evidence="10" id="KW-0175">Coiled coil</keyword>
<keyword evidence="7 9" id="KW-0234">DNA repair</keyword>
<keyword evidence="13" id="KW-1185">Reference proteome</keyword>
<dbReference type="Pfam" id="PF02463">
    <property type="entry name" value="SMC_N"/>
    <property type="match status" value="1"/>
</dbReference>
<evidence type="ECO:0000313" key="13">
    <source>
        <dbReference type="Proteomes" id="UP000231960"/>
    </source>
</evidence>
<keyword evidence="4" id="KW-0547">Nucleotide-binding</keyword>
<dbReference type="PANTHER" id="PTHR11059">
    <property type="entry name" value="DNA REPAIR PROTEIN RECN"/>
    <property type="match status" value="1"/>
</dbReference>
<evidence type="ECO:0000256" key="8">
    <source>
        <dbReference type="ARBA" id="ARBA00033408"/>
    </source>
</evidence>
<evidence type="ECO:0000256" key="4">
    <source>
        <dbReference type="ARBA" id="ARBA00022741"/>
    </source>
</evidence>
<dbReference type="GO" id="GO:0043590">
    <property type="term" value="C:bacterial nucleoid"/>
    <property type="evidence" value="ECO:0007669"/>
    <property type="project" value="TreeGrafter"/>
</dbReference>
<evidence type="ECO:0000259" key="11">
    <source>
        <dbReference type="Pfam" id="PF02463"/>
    </source>
</evidence>
<feature type="coiled-coil region" evidence="10">
    <location>
        <begin position="328"/>
        <end position="362"/>
    </location>
</feature>
<dbReference type="CDD" id="cd03241">
    <property type="entry name" value="ABC_RecN"/>
    <property type="match status" value="2"/>
</dbReference>
<dbReference type="AlphaFoldDB" id="A0A2M9R3Q7"/>
<dbReference type="Proteomes" id="UP000231960">
    <property type="component" value="Unassembled WGS sequence"/>
</dbReference>
<feature type="domain" description="RecF/RecN/SMC N-terminal" evidence="11">
    <location>
        <begin position="1"/>
        <end position="510"/>
    </location>
</feature>
<comment type="function">
    <text evidence="1 9">May be involved in recombinational repair of damaged DNA.</text>
</comment>
<dbReference type="GO" id="GO:0005524">
    <property type="term" value="F:ATP binding"/>
    <property type="evidence" value="ECO:0007669"/>
    <property type="project" value="UniProtKB-KW"/>
</dbReference>
<evidence type="ECO:0000256" key="10">
    <source>
        <dbReference type="SAM" id="Coils"/>
    </source>
</evidence>
<evidence type="ECO:0000256" key="1">
    <source>
        <dbReference type="ARBA" id="ARBA00003618"/>
    </source>
</evidence>
<sequence length="551" mass="62453">MLTHLSIQNFTLIEKSEVDFGQGFSIITGETGAGKSILLDALQLVMGRRADLGVIRDVDNKCVIEAVFHIPEYDLKPFFEQNELEYEEETIIRREILSSGKSRAFVNDSPVKLPVLQLLAEQLIDIHSQHQTTALYEESYLLDLLDIFGQISEEKETYQADFTTYKSLGKALNQKTEKLNNLLQTKDYNTFLLQELQEADLKDGEQEELEEQLQQLQNVEQIQESLAKTYAVLNEDGYGILQRLNEAKQSLQKLTGISEKYQQLFDRLNSVDIELKDLSDEVESEAQQVQHEPDTLEFITGKLQQIYRLQQKHQVKTVSELLAIRDRLNQEVFEVEDIEFEISQLEEQQQLLKQKLRKQADEIHQKRKKTIPQLTRNIEETLRPLGMPNAHFVFNLIPLKDFSASGTDQLEVLFSANKGIQAAPLKKSASGGEMSRIMLALKAILAQYVSLPTLIFDEIDTGVSGEIAARMAEIMQEIGKNRQVISITHLPQVAAKGMQHYKVRKQQDGEKAVSDIVLLNQAERVEEIASMLSGGEISKSALSHAKSLLGV</sequence>
<feature type="coiled-coil region" evidence="10">
    <location>
        <begin position="165"/>
        <end position="288"/>
    </location>
</feature>
<dbReference type="InterPro" id="IPR004604">
    <property type="entry name" value="DNA_recomb/repair_RecN"/>
</dbReference>
<dbReference type="InterPro" id="IPR027417">
    <property type="entry name" value="P-loop_NTPase"/>
</dbReference>
<evidence type="ECO:0000256" key="6">
    <source>
        <dbReference type="ARBA" id="ARBA00022840"/>
    </source>
</evidence>
<proteinExistence type="inferred from homology"/>
<dbReference type="PIRSF" id="PIRSF003128">
    <property type="entry name" value="RecN"/>
    <property type="match status" value="1"/>
</dbReference>
<comment type="similarity">
    <text evidence="2 9">Belongs to the RecN family.</text>
</comment>
<dbReference type="OrthoDB" id="9806954at2"/>
<dbReference type="FunFam" id="3.40.50.300:FF:000319">
    <property type="entry name" value="DNA repair protein RecN"/>
    <property type="match status" value="1"/>
</dbReference>
<dbReference type="GO" id="GO:0009432">
    <property type="term" value="P:SOS response"/>
    <property type="evidence" value="ECO:0007669"/>
    <property type="project" value="TreeGrafter"/>
</dbReference>
<dbReference type="Gene3D" id="3.40.50.300">
    <property type="entry name" value="P-loop containing nucleotide triphosphate hydrolases"/>
    <property type="match status" value="2"/>
</dbReference>
<evidence type="ECO:0000313" key="12">
    <source>
        <dbReference type="EMBL" id="PJR03499.1"/>
    </source>
</evidence>
<dbReference type="NCBIfam" id="TIGR00634">
    <property type="entry name" value="recN"/>
    <property type="match status" value="1"/>
</dbReference>
<reference evidence="12 13" key="1">
    <citation type="submission" date="2017-06" db="EMBL/GenBank/DDBJ databases">
        <title>Description of Avrilella dinanensis gen. nov. sp. nov.</title>
        <authorList>
            <person name="Leyer C."/>
            <person name="Sassi M."/>
            <person name="Minet J."/>
            <person name="Kayal S."/>
            <person name="Cattoir V."/>
        </authorList>
    </citation>
    <scope>NUCLEOTIDE SEQUENCE [LARGE SCALE GENOMIC DNA]</scope>
    <source>
        <strain evidence="12 13">UR159</strain>
    </source>
</reference>
<keyword evidence="5 9" id="KW-0227">DNA damage</keyword>
<dbReference type="GO" id="GO:0006281">
    <property type="term" value="P:DNA repair"/>
    <property type="evidence" value="ECO:0007669"/>
    <property type="project" value="UniProtKB-KW"/>
</dbReference>
<evidence type="ECO:0000256" key="5">
    <source>
        <dbReference type="ARBA" id="ARBA00022763"/>
    </source>
</evidence>
<evidence type="ECO:0000256" key="3">
    <source>
        <dbReference type="ARBA" id="ARBA00021315"/>
    </source>
</evidence>
<dbReference type="RefSeq" id="WP_100677067.1">
    <property type="nucleotide sequence ID" value="NZ_NIPO01000001.1"/>
</dbReference>
<dbReference type="InterPro" id="IPR003395">
    <property type="entry name" value="RecF/RecN/SMC_N"/>
</dbReference>
<dbReference type="EMBL" id="NIPO01000001">
    <property type="protein sequence ID" value="PJR03499.1"/>
    <property type="molecule type" value="Genomic_DNA"/>
</dbReference>
<evidence type="ECO:0000256" key="2">
    <source>
        <dbReference type="ARBA" id="ARBA00009441"/>
    </source>
</evidence>
<comment type="caution">
    <text evidence="12">The sequence shown here is derived from an EMBL/GenBank/DDBJ whole genome shotgun (WGS) entry which is preliminary data.</text>
</comment>